<sequence length="326" mass="37368">MTRRELRMKPGRAGPARDTKGFGSGEQKGEKLKDLLENVKKQEFWIKQRRASGSLRAYAIQERIRFRERKYTTGSEKIIGVGGSTTGGSEHRCVEACANNAPTYLGVQEPRMTMISIQCSMWHNNPSSIYHPPIFPNDRQAMFDVSNPDRPPFHLPLHQSRMNFEYFKMRRTIFHNCNGDIPFMRLTPLNLALPRIDQLQDMMISSLQPPEGETPDINSTAFASLQRFRPRFDHTKTSDGAAGARAAQWGSIDRQMLLFRNKSSDYFLSWSELILQKHDTVFGSGQWTHKNLPDDISDMPTDNKVVARDRQSQNRDAPELQQRCGH</sequence>
<proteinExistence type="predicted"/>
<dbReference type="VEuPathDB" id="FungiDB:VP01_147g1"/>
<dbReference type="Proteomes" id="UP000037035">
    <property type="component" value="Unassembled WGS sequence"/>
</dbReference>
<reference evidence="2 3" key="1">
    <citation type="submission" date="2015-08" db="EMBL/GenBank/DDBJ databases">
        <title>Next Generation Sequencing and Analysis of the Genome of Puccinia sorghi L Schw, the Causal Agent of Maize Common Rust.</title>
        <authorList>
            <person name="Rochi L."/>
            <person name="Burguener G."/>
            <person name="Darino M."/>
            <person name="Turjanski A."/>
            <person name="Kreff E."/>
            <person name="Dieguez M.J."/>
            <person name="Sacco F."/>
        </authorList>
    </citation>
    <scope>NUCLEOTIDE SEQUENCE [LARGE SCALE GENOMIC DNA]</scope>
    <source>
        <strain evidence="2 3">RO10H11247</strain>
    </source>
</reference>
<feature type="region of interest" description="Disordered" evidence="1">
    <location>
        <begin position="307"/>
        <end position="326"/>
    </location>
</feature>
<comment type="caution">
    <text evidence="2">The sequence shown here is derived from an EMBL/GenBank/DDBJ whole genome shotgun (WGS) entry which is preliminary data.</text>
</comment>
<evidence type="ECO:0000313" key="3">
    <source>
        <dbReference type="Proteomes" id="UP000037035"/>
    </source>
</evidence>
<evidence type="ECO:0000256" key="1">
    <source>
        <dbReference type="SAM" id="MobiDB-lite"/>
    </source>
</evidence>
<dbReference type="STRING" id="27349.A0A0L6VJP7"/>
<dbReference type="EMBL" id="LAVV01005331">
    <property type="protein sequence ID" value="KNZ60929.1"/>
    <property type="molecule type" value="Genomic_DNA"/>
</dbReference>
<keyword evidence="3" id="KW-1185">Reference proteome</keyword>
<dbReference type="AlphaFoldDB" id="A0A0L6VJP7"/>
<protein>
    <submittedName>
        <fullName evidence="2">Uncharacterized protein</fullName>
    </submittedName>
</protein>
<feature type="compositionally biased region" description="Basic and acidic residues" evidence="1">
    <location>
        <begin position="307"/>
        <end position="318"/>
    </location>
</feature>
<feature type="region of interest" description="Disordered" evidence="1">
    <location>
        <begin position="1"/>
        <end position="29"/>
    </location>
</feature>
<accession>A0A0L6VJP7</accession>
<evidence type="ECO:0000313" key="2">
    <source>
        <dbReference type="EMBL" id="KNZ60929.1"/>
    </source>
</evidence>
<name>A0A0L6VJP7_9BASI</name>
<organism evidence="2 3">
    <name type="scientific">Puccinia sorghi</name>
    <dbReference type="NCBI Taxonomy" id="27349"/>
    <lineage>
        <taxon>Eukaryota</taxon>
        <taxon>Fungi</taxon>
        <taxon>Dikarya</taxon>
        <taxon>Basidiomycota</taxon>
        <taxon>Pucciniomycotina</taxon>
        <taxon>Pucciniomycetes</taxon>
        <taxon>Pucciniales</taxon>
        <taxon>Pucciniaceae</taxon>
        <taxon>Puccinia</taxon>
    </lineage>
</organism>
<gene>
    <name evidence="2" type="ORF">VP01_147g1</name>
</gene>